<dbReference type="EMBL" id="SNSQ01000002">
    <property type="protein sequence ID" value="TEU54053.1"/>
    <property type="molecule type" value="Genomic_DNA"/>
</dbReference>
<dbReference type="GO" id="GO:0005829">
    <property type="term" value="C:cytosol"/>
    <property type="evidence" value="ECO:0007669"/>
    <property type="project" value="TreeGrafter"/>
</dbReference>
<evidence type="ECO:0000256" key="5">
    <source>
        <dbReference type="ARBA" id="ARBA00022600"/>
    </source>
</evidence>
<evidence type="ECO:0000256" key="8">
    <source>
        <dbReference type="ARBA" id="ARBA00023056"/>
    </source>
</evidence>
<sequence>MSCPPAATFARSYRQIVDSCQTGGSLPVRRCDDAGAEQGTVHLAARAEQTEPVLRHCGADARRHRNPVMKRDAAMHIDDRHNRPSASRRTLIAPGDASLLLAGEHADPFAILGMHPDAVGDTVTVRCFLPRATRVDLIDRDSGNVLGALDRIDDGGLYAGKFAAPGGPFSYRFRVHEEGSQCELDDPYAAPRVLGSLDCHLLAQGRHWNAYRHLGAHACRHGGLDGTTFAVWAPNAQRVSVVGPFNDWDGRLNVMRRRAECGVWECFMPGVGPGALYKYEVRTRDGTVMLKADPFAQLAEVPPATASCVCEPSAFCWTDEVWMESRHMRQRPDAPISVYEVHTGSWRRHPDGRTYSYDDLADALIPYVLDLGFTHIELMPLGEHPFAGSWGYQIVSPFAPSRRWGTADALRGFIDRCHRAGIGVLLDWVPGHFPRDAHGLARFDGTCLYEHEDPRMGVHHRWGTLVFNVGRAEVANYLIANALYWLREFHIDGLRVDAVASMLYLDYDRAAHEWIPNSSGGRENLDAVAFLRCFNDTVRREAPHGAITIAEDSTAWPMVSRPVDSGGIGFDYKWNMGWMNDTLAYMRRDPVHRRFHHDQLTFGILYAWTENFVLALSHDEVVHGKGSLLSKMPGDRWQRFANLRLYLAFQFLHPGKKLLFMGGEFGQSREWDHDSELDWGCLDDPGHAGVLRLVRDLGRLYRTVPCLHRRDCSSEGFRWIDCSDRLQGVLAWRRVSDTPDDFVVAVCNLTPVCRTHYRVGIPIAGTYREILNSDAAEYGGSGAGNLGQSASKPEPWHGEQQCLELTLPPLSMLVFEAPSS</sequence>
<evidence type="ECO:0000313" key="13">
    <source>
        <dbReference type="EMBL" id="TEU54053.1"/>
    </source>
</evidence>
<dbReference type="FunFam" id="2.60.40.1180:FF:000002">
    <property type="entry name" value="1,4-alpha-glucan branching enzyme GlgB"/>
    <property type="match status" value="1"/>
</dbReference>
<comment type="catalytic activity">
    <reaction evidence="1 10">
        <text>Transfers a segment of a (1-&gt;4)-alpha-D-glucan chain to a primary hydroxy group in a similar glucan chain.</text>
        <dbReference type="EC" id="2.4.1.18"/>
    </reaction>
</comment>
<evidence type="ECO:0000256" key="1">
    <source>
        <dbReference type="ARBA" id="ARBA00000826"/>
    </source>
</evidence>
<keyword evidence="8 10" id="KW-0320">Glycogen biosynthesis</keyword>
<dbReference type="Proteomes" id="UP000298234">
    <property type="component" value="Unassembled WGS sequence"/>
</dbReference>
<dbReference type="Pfam" id="PF02922">
    <property type="entry name" value="CBM_48"/>
    <property type="match status" value="1"/>
</dbReference>
<evidence type="ECO:0000256" key="4">
    <source>
        <dbReference type="ARBA" id="ARBA00009000"/>
    </source>
</evidence>
<dbReference type="InterPro" id="IPR037439">
    <property type="entry name" value="Branching_enzy"/>
</dbReference>
<dbReference type="InterPro" id="IPR006047">
    <property type="entry name" value="GH13_cat_dom"/>
</dbReference>
<dbReference type="NCBIfam" id="TIGR01515">
    <property type="entry name" value="branching_enzym"/>
    <property type="match status" value="1"/>
</dbReference>
<evidence type="ECO:0000256" key="10">
    <source>
        <dbReference type="HAMAP-Rule" id="MF_00685"/>
    </source>
</evidence>
<dbReference type="NCBIfam" id="NF003811">
    <property type="entry name" value="PRK05402.1"/>
    <property type="match status" value="1"/>
</dbReference>
<evidence type="ECO:0000256" key="9">
    <source>
        <dbReference type="ARBA" id="ARBA00023277"/>
    </source>
</evidence>
<dbReference type="Gene3D" id="2.60.40.1180">
    <property type="entry name" value="Golgi alpha-mannosidase II"/>
    <property type="match status" value="1"/>
</dbReference>
<evidence type="ECO:0000256" key="6">
    <source>
        <dbReference type="ARBA" id="ARBA00022676"/>
    </source>
</evidence>
<dbReference type="InterPro" id="IPR044143">
    <property type="entry name" value="GlgB_N_E_set_prok"/>
</dbReference>
<dbReference type="InterPro" id="IPR017853">
    <property type="entry name" value="GH"/>
</dbReference>
<dbReference type="Pfam" id="PF22019">
    <property type="entry name" value="GlgB_N"/>
    <property type="match status" value="1"/>
</dbReference>
<accession>A0AAX2RVP6</accession>
<dbReference type="GO" id="GO:0005978">
    <property type="term" value="P:glycogen biosynthetic process"/>
    <property type="evidence" value="ECO:0007669"/>
    <property type="project" value="UniProtKB-UniRule"/>
</dbReference>
<dbReference type="CDD" id="cd02855">
    <property type="entry name" value="E_set_GBE_prok_N"/>
    <property type="match status" value="1"/>
</dbReference>
<dbReference type="SMART" id="SM00642">
    <property type="entry name" value="Aamy"/>
    <property type="match status" value="1"/>
</dbReference>
<dbReference type="Gene3D" id="3.20.20.80">
    <property type="entry name" value="Glycosidases"/>
    <property type="match status" value="1"/>
</dbReference>
<evidence type="ECO:0000256" key="3">
    <source>
        <dbReference type="ARBA" id="ARBA00004964"/>
    </source>
</evidence>
<keyword evidence="7 10" id="KW-0808">Transferase</keyword>
<dbReference type="FunFam" id="3.20.20.80:FF:000003">
    <property type="entry name" value="1,4-alpha-glucan branching enzyme GlgB"/>
    <property type="match status" value="1"/>
</dbReference>
<dbReference type="InterPro" id="IPR004193">
    <property type="entry name" value="Glyco_hydro_13_N"/>
</dbReference>
<proteinExistence type="inferred from homology"/>
<protein>
    <recommendedName>
        <fullName evidence="10">1,4-alpha-glucan branching enzyme GlgB</fullName>
        <ecNumber evidence="10">2.4.1.18</ecNumber>
    </recommendedName>
    <alternativeName>
        <fullName evidence="10">1,4-alpha-D-glucan:1,4-alpha-D-glucan 6-glucosyl-transferase</fullName>
    </alternativeName>
    <alternativeName>
        <fullName evidence="10">Alpha-(1-&gt;4)-glucan branching enzyme</fullName>
    </alternativeName>
    <alternativeName>
        <fullName evidence="10">Glycogen branching enzyme</fullName>
        <shortName evidence="10">BE</shortName>
    </alternativeName>
</protein>
<dbReference type="CDD" id="cd11322">
    <property type="entry name" value="AmyAc_Glg_BE"/>
    <property type="match status" value="1"/>
</dbReference>
<evidence type="ECO:0000256" key="7">
    <source>
        <dbReference type="ARBA" id="ARBA00022679"/>
    </source>
</evidence>
<dbReference type="Pfam" id="PF02806">
    <property type="entry name" value="Alpha-amylase_C"/>
    <property type="match status" value="1"/>
</dbReference>
<dbReference type="PANTHER" id="PTHR43651">
    <property type="entry name" value="1,4-ALPHA-GLUCAN-BRANCHING ENZYME"/>
    <property type="match status" value="1"/>
</dbReference>
<dbReference type="PIRSF" id="PIRSF000463">
    <property type="entry name" value="GlgB"/>
    <property type="match status" value="1"/>
</dbReference>
<evidence type="ECO:0000259" key="12">
    <source>
        <dbReference type="SMART" id="SM00642"/>
    </source>
</evidence>
<dbReference type="FunFam" id="2.60.40.10:FF:000169">
    <property type="entry name" value="1,4-alpha-glucan branching enzyme GlgB"/>
    <property type="match status" value="1"/>
</dbReference>
<dbReference type="AlphaFoldDB" id="A0AAX2RVP6"/>
<dbReference type="InterPro" id="IPR006048">
    <property type="entry name" value="A-amylase/branching_C"/>
</dbReference>
<dbReference type="InterPro" id="IPR013783">
    <property type="entry name" value="Ig-like_fold"/>
</dbReference>
<evidence type="ECO:0000313" key="14">
    <source>
        <dbReference type="Proteomes" id="UP000298234"/>
    </source>
</evidence>
<dbReference type="GO" id="GO:0043169">
    <property type="term" value="F:cation binding"/>
    <property type="evidence" value="ECO:0007669"/>
    <property type="project" value="InterPro"/>
</dbReference>
<gene>
    <name evidence="10 13" type="primary">glgB</name>
    <name evidence="13" type="ORF">E3D37_02985</name>
</gene>
<comment type="similarity">
    <text evidence="4 10">Belongs to the glycosyl hydrolase 13 family. GlgB subfamily.</text>
</comment>
<reference evidence="13 14" key="1">
    <citation type="submission" date="2019-03" db="EMBL/GenBank/DDBJ databases">
        <title>Burkholderia cepacia outbreak.</title>
        <authorList>
            <person name="Farzana R."/>
            <person name="Walsh T.R."/>
        </authorList>
    </citation>
    <scope>NUCLEOTIDE SEQUENCE [LARGE SCALE GENOMIC DNA]</scope>
    <source>
        <strain evidence="14">d13</strain>
    </source>
</reference>
<evidence type="ECO:0000256" key="11">
    <source>
        <dbReference type="PIRSR" id="PIRSR000463-1"/>
    </source>
</evidence>
<dbReference type="SUPFAM" id="SSF51011">
    <property type="entry name" value="Glycosyl hydrolase domain"/>
    <property type="match status" value="1"/>
</dbReference>
<dbReference type="SUPFAM" id="SSF51445">
    <property type="entry name" value="(Trans)glycosidases"/>
    <property type="match status" value="1"/>
</dbReference>
<comment type="pathway">
    <text evidence="3 10">Glycan biosynthesis; glycogen biosynthesis.</text>
</comment>
<organism evidence="13 14">
    <name type="scientific">Burkholderia cepacia</name>
    <name type="common">Pseudomonas cepacia</name>
    <dbReference type="NCBI Taxonomy" id="292"/>
    <lineage>
        <taxon>Bacteria</taxon>
        <taxon>Pseudomonadati</taxon>
        <taxon>Pseudomonadota</taxon>
        <taxon>Betaproteobacteria</taxon>
        <taxon>Burkholderiales</taxon>
        <taxon>Burkholderiaceae</taxon>
        <taxon>Burkholderia</taxon>
        <taxon>Burkholderia cepacia complex</taxon>
    </lineage>
</organism>
<keyword evidence="9 10" id="KW-0119">Carbohydrate metabolism</keyword>
<keyword evidence="6 10" id="KW-0328">Glycosyltransferase</keyword>
<dbReference type="InterPro" id="IPR006407">
    <property type="entry name" value="GlgB"/>
</dbReference>
<keyword evidence="5 10" id="KW-0321">Glycogen metabolism</keyword>
<feature type="active site" description="Nucleophile" evidence="10 11">
    <location>
        <position position="497"/>
    </location>
</feature>
<name>A0AAX2RVP6_BURCE</name>
<dbReference type="GO" id="GO:0004553">
    <property type="term" value="F:hydrolase activity, hydrolyzing O-glycosyl compounds"/>
    <property type="evidence" value="ECO:0007669"/>
    <property type="project" value="InterPro"/>
</dbReference>
<dbReference type="Gene3D" id="2.60.40.10">
    <property type="entry name" value="Immunoglobulins"/>
    <property type="match status" value="2"/>
</dbReference>
<dbReference type="InterPro" id="IPR014756">
    <property type="entry name" value="Ig_E-set"/>
</dbReference>
<dbReference type="GO" id="GO:0003844">
    <property type="term" value="F:1,4-alpha-glucan branching enzyme activity"/>
    <property type="evidence" value="ECO:0007669"/>
    <property type="project" value="UniProtKB-UniRule"/>
</dbReference>
<dbReference type="HAMAP" id="MF_00685">
    <property type="entry name" value="GlgB"/>
    <property type="match status" value="1"/>
</dbReference>
<evidence type="ECO:0000256" key="2">
    <source>
        <dbReference type="ARBA" id="ARBA00002953"/>
    </source>
</evidence>
<feature type="active site" description="Proton donor" evidence="10 11">
    <location>
        <position position="551"/>
    </location>
</feature>
<comment type="subunit">
    <text evidence="10">Monomer.</text>
</comment>
<dbReference type="InterPro" id="IPR013780">
    <property type="entry name" value="Glyco_hydro_b"/>
</dbReference>
<dbReference type="PANTHER" id="PTHR43651:SF3">
    <property type="entry name" value="1,4-ALPHA-GLUCAN-BRANCHING ENZYME"/>
    <property type="match status" value="1"/>
</dbReference>
<comment type="caution">
    <text evidence="13">The sequence shown here is derived from an EMBL/GenBank/DDBJ whole genome shotgun (WGS) entry which is preliminary data.</text>
</comment>
<dbReference type="SUPFAM" id="SSF81296">
    <property type="entry name" value="E set domains"/>
    <property type="match status" value="2"/>
</dbReference>
<dbReference type="NCBIfam" id="NF008967">
    <property type="entry name" value="PRK12313.1"/>
    <property type="match status" value="1"/>
</dbReference>
<dbReference type="EC" id="2.4.1.18" evidence="10"/>
<dbReference type="InterPro" id="IPR054169">
    <property type="entry name" value="GlgB_N"/>
</dbReference>
<comment type="function">
    <text evidence="2 10">Catalyzes the formation of the alpha-1,6-glucosidic linkages in glycogen by scission of a 1,4-alpha-linked oligosaccharide from growing alpha-1,4-glucan chains and the subsequent attachment of the oligosaccharide to the alpha-1,6 position.</text>
</comment>
<feature type="domain" description="Glycosyl hydrolase family 13 catalytic" evidence="12">
    <location>
        <begin position="340"/>
        <end position="699"/>
    </location>
</feature>